<comment type="caution">
    <text evidence="1">The sequence shown here is derived from an EMBL/GenBank/DDBJ whole genome shotgun (WGS) entry which is preliminary data.</text>
</comment>
<sequence length="62" mass="7005">MSDMKSVLVRRPTTNDAWYADIRVVNNKRPCRGDGFVEPVEMTEGPPQQGIVLCNGNICRRL</sequence>
<accession>A0A9P8Y9M9</accession>
<dbReference type="RefSeq" id="XP_046014556.1">
    <property type="nucleotide sequence ID" value="XM_046153789.1"/>
</dbReference>
<keyword evidence="2" id="KW-1185">Reference proteome</keyword>
<protein>
    <submittedName>
        <fullName evidence="1">Uncharacterized protein</fullName>
    </submittedName>
</protein>
<reference evidence="1" key="1">
    <citation type="journal article" date="2021" name="Nat. Commun.">
        <title>Genetic determinants of endophytism in the Arabidopsis root mycobiome.</title>
        <authorList>
            <person name="Mesny F."/>
            <person name="Miyauchi S."/>
            <person name="Thiergart T."/>
            <person name="Pickel B."/>
            <person name="Atanasova L."/>
            <person name="Karlsson M."/>
            <person name="Huettel B."/>
            <person name="Barry K.W."/>
            <person name="Haridas S."/>
            <person name="Chen C."/>
            <person name="Bauer D."/>
            <person name="Andreopoulos W."/>
            <person name="Pangilinan J."/>
            <person name="LaButti K."/>
            <person name="Riley R."/>
            <person name="Lipzen A."/>
            <person name="Clum A."/>
            <person name="Drula E."/>
            <person name="Henrissat B."/>
            <person name="Kohler A."/>
            <person name="Grigoriev I.V."/>
            <person name="Martin F.M."/>
            <person name="Hacquard S."/>
        </authorList>
    </citation>
    <scope>NUCLEOTIDE SEQUENCE</scope>
    <source>
        <strain evidence="1">MPI-CAGE-CH-0230</strain>
    </source>
</reference>
<dbReference type="Proteomes" id="UP000756346">
    <property type="component" value="Unassembled WGS sequence"/>
</dbReference>
<gene>
    <name evidence="1" type="ORF">B0I36DRAFT_321954</name>
</gene>
<proteinExistence type="predicted"/>
<dbReference type="EMBL" id="JAGTJQ010000004">
    <property type="protein sequence ID" value="KAH7033724.1"/>
    <property type="molecule type" value="Genomic_DNA"/>
</dbReference>
<organism evidence="1 2">
    <name type="scientific">Microdochium trichocladiopsis</name>
    <dbReference type="NCBI Taxonomy" id="1682393"/>
    <lineage>
        <taxon>Eukaryota</taxon>
        <taxon>Fungi</taxon>
        <taxon>Dikarya</taxon>
        <taxon>Ascomycota</taxon>
        <taxon>Pezizomycotina</taxon>
        <taxon>Sordariomycetes</taxon>
        <taxon>Xylariomycetidae</taxon>
        <taxon>Xylariales</taxon>
        <taxon>Microdochiaceae</taxon>
        <taxon>Microdochium</taxon>
    </lineage>
</organism>
<evidence type="ECO:0000313" key="1">
    <source>
        <dbReference type="EMBL" id="KAH7033724.1"/>
    </source>
</evidence>
<evidence type="ECO:0000313" key="2">
    <source>
        <dbReference type="Proteomes" id="UP000756346"/>
    </source>
</evidence>
<dbReference type="AlphaFoldDB" id="A0A9P8Y9M9"/>
<name>A0A9P8Y9M9_9PEZI</name>
<dbReference type="GeneID" id="70183335"/>